<name>A0A7X0PHW8_9BURK</name>
<dbReference type="Pfam" id="PF13365">
    <property type="entry name" value="Trypsin_2"/>
    <property type="match status" value="1"/>
</dbReference>
<keyword evidence="2" id="KW-0645">Protease</keyword>
<reference evidence="2 3" key="1">
    <citation type="submission" date="2020-08" db="EMBL/GenBank/DDBJ databases">
        <title>Functional genomics of gut bacteria from endangered species of beetles.</title>
        <authorList>
            <person name="Carlos-Shanley C."/>
        </authorList>
    </citation>
    <scope>NUCLEOTIDE SEQUENCE [LARGE SCALE GENOMIC DNA]</scope>
    <source>
        <strain evidence="2 3">S00198</strain>
    </source>
</reference>
<gene>
    <name evidence="2" type="ORF">HNP48_004606</name>
</gene>
<dbReference type="PANTHER" id="PTHR43019:SF23">
    <property type="entry name" value="PROTEASE DO-LIKE 5, CHLOROPLASTIC"/>
    <property type="match status" value="1"/>
</dbReference>
<evidence type="ECO:0000313" key="2">
    <source>
        <dbReference type="EMBL" id="MBB6561904.1"/>
    </source>
</evidence>
<accession>A0A7X0PHW8</accession>
<sequence length="501" mass="53404">MPFLLTRPLRLAAAPLLVLACAVAYAQNAPQPATAPKAVAATASTPAIRATGAALPAAPASQAMPPAAAGGEPVDSRAAASATAAVTGAGAAPAAPLSRDARRIYELSRDKLVQIRTLLRNADTQASIGSGFFVSADGLIVTNFHVASQLALEPERYRGVYVTMEGQEGEVELLAFDVQRDLAVLRAKARTAAAPVLGFRPAAEPLAQGERIYSLGNPLDIGFAVTEGTYNGLVRRSFYPRIFFGGTLNPGMSGGPSVDDSGRVLGVNVAKRLDGEQVSFLIPAEFAEALVQRAASAEPITQPAYAELTRQLTGHQQVLTERFLKDPFREQRHGNYRVPVPDDALARCWGSGRDPNFPGLNLERTQCQADSDVVAGDYSTGTVRLGYEAYNAPTLGAARFARVFSQSFANERFQTRGNRHQTAVECSERFVDAGSLPLRAVVCMSAYRKLPGLYNMTVLTASVNQPTQGILGRLDVQGIAFDNGMKLASHYLKAFRWEAAP</sequence>
<dbReference type="SUPFAM" id="SSF50494">
    <property type="entry name" value="Trypsin-like serine proteases"/>
    <property type="match status" value="1"/>
</dbReference>
<dbReference type="Gene3D" id="2.40.10.120">
    <property type="match status" value="1"/>
</dbReference>
<evidence type="ECO:0000256" key="1">
    <source>
        <dbReference type="SAM" id="SignalP"/>
    </source>
</evidence>
<protein>
    <submittedName>
        <fullName evidence="2">S1-C subfamily serine protease</fullName>
    </submittedName>
</protein>
<dbReference type="PANTHER" id="PTHR43019">
    <property type="entry name" value="SERINE ENDOPROTEASE DEGS"/>
    <property type="match status" value="1"/>
</dbReference>
<keyword evidence="1" id="KW-0732">Signal</keyword>
<keyword evidence="3" id="KW-1185">Reference proteome</keyword>
<proteinExistence type="predicted"/>
<keyword evidence="2" id="KW-0378">Hydrolase</keyword>
<comment type="caution">
    <text evidence="2">The sequence shown here is derived from an EMBL/GenBank/DDBJ whole genome shotgun (WGS) entry which is preliminary data.</text>
</comment>
<dbReference type="Proteomes" id="UP000575083">
    <property type="component" value="Unassembled WGS sequence"/>
</dbReference>
<dbReference type="InterPro" id="IPR009003">
    <property type="entry name" value="Peptidase_S1_PA"/>
</dbReference>
<dbReference type="PROSITE" id="PS51257">
    <property type="entry name" value="PROKAR_LIPOPROTEIN"/>
    <property type="match status" value="1"/>
</dbReference>
<dbReference type="AlphaFoldDB" id="A0A7X0PHW8"/>
<dbReference type="InterPro" id="IPR001940">
    <property type="entry name" value="Peptidase_S1C"/>
</dbReference>
<organism evidence="2 3">
    <name type="scientific">Acidovorax soli</name>
    <dbReference type="NCBI Taxonomy" id="592050"/>
    <lineage>
        <taxon>Bacteria</taxon>
        <taxon>Pseudomonadati</taxon>
        <taxon>Pseudomonadota</taxon>
        <taxon>Betaproteobacteria</taxon>
        <taxon>Burkholderiales</taxon>
        <taxon>Comamonadaceae</taxon>
        <taxon>Acidovorax</taxon>
    </lineage>
</organism>
<feature type="chain" id="PRO_5031412845" evidence="1">
    <location>
        <begin position="27"/>
        <end position="501"/>
    </location>
</feature>
<evidence type="ECO:0000313" key="3">
    <source>
        <dbReference type="Proteomes" id="UP000575083"/>
    </source>
</evidence>
<dbReference type="PRINTS" id="PR00834">
    <property type="entry name" value="PROTEASES2C"/>
</dbReference>
<dbReference type="EMBL" id="JACHLK010000010">
    <property type="protein sequence ID" value="MBB6561904.1"/>
    <property type="molecule type" value="Genomic_DNA"/>
</dbReference>
<feature type="signal peptide" evidence="1">
    <location>
        <begin position="1"/>
        <end position="26"/>
    </location>
</feature>
<dbReference type="RefSeq" id="WP_184861415.1">
    <property type="nucleotide sequence ID" value="NZ_JACHLK010000010.1"/>
</dbReference>
<dbReference type="GO" id="GO:0006508">
    <property type="term" value="P:proteolysis"/>
    <property type="evidence" value="ECO:0007669"/>
    <property type="project" value="UniProtKB-KW"/>
</dbReference>
<dbReference type="GO" id="GO:0004252">
    <property type="term" value="F:serine-type endopeptidase activity"/>
    <property type="evidence" value="ECO:0007669"/>
    <property type="project" value="InterPro"/>
</dbReference>